<dbReference type="Proteomes" id="UP000001918">
    <property type="component" value="Chromosome"/>
</dbReference>
<feature type="binding site" evidence="8">
    <location>
        <position position="385"/>
    </location>
    <ligand>
        <name>phosphoenolpyruvate</name>
        <dbReference type="ChEBI" id="CHEBI:58702"/>
    </ligand>
</feature>
<evidence type="ECO:0000256" key="6">
    <source>
        <dbReference type="ARBA" id="ARBA00023141"/>
    </source>
</evidence>
<dbReference type="UniPathway" id="UPA00053">
    <property type="reaction ID" value="UER00089"/>
</dbReference>
<feature type="binding site" evidence="8">
    <location>
        <position position="313"/>
    </location>
    <ligand>
        <name>3-phosphoshikimate</name>
        <dbReference type="ChEBI" id="CHEBI:145989"/>
    </ligand>
</feature>
<dbReference type="InterPro" id="IPR006264">
    <property type="entry name" value="EPSP_synthase"/>
</dbReference>
<feature type="binding site" evidence="8">
    <location>
        <position position="25"/>
    </location>
    <ligand>
        <name>phosphoenolpyruvate</name>
        <dbReference type="ChEBI" id="CHEBI:58702"/>
    </ligand>
</feature>
<evidence type="ECO:0000256" key="2">
    <source>
        <dbReference type="ARBA" id="ARBA00009948"/>
    </source>
</evidence>
<gene>
    <name evidence="8" type="primary">aroA</name>
    <name evidence="10" type="ordered locus">Tcur_3714</name>
</gene>
<comment type="subunit">
    <text evidence="8">Monomer.</text>
</comment>
<evidence type="ECO:0000256" key="4">
    <source>
        <dbReference type="ARBA" id="ARBA00022605"/>
    </source>
</evidence>
<dbReference type="HOGENOM" id="CLU_024321_0_0_11"/>
<dbReference type="eggNOG" id="COG0128">
    <property type="taxonomic scope" value="Bacteria"/>
</dbReference>
<dbReference type="GO" id="GO:0009423">
    <property type="term" value="P:chorismate biosynthetic process"/>
    <property type="evidence" value="ECO:0007669"/>
    <property type="project" value="UniProtKB-UniRule"/>
</dbReference>
<name>D1ACI8_THECD</name>
<evidence type="ECO:0000259" key="9">
    <source>
        <dbReference type="Pfam" id="PF00275"/>
    </source>
</evidence>
<sequence length="425" mass="44252">MSTPNWPAPTARGPLAATVVLPGSKSMTNRALILAALAEEPTRIVRPLHSRDTELMAQGLRELGVRVDAEGDDWLVTPGDHAGPAGPVHVDVGLAGTVMRFLPPVAALTRGQVTIDGDPRARQRPMRPIIDALRALGAEIDDGGRGCLPFTVHGRGSLAGGSVTIDASASSQLVSGLLLAAPRFTKGVEVRHEGPPVPSAPHLAMTVRMLQDAGAVVETGRNLWRVAPGPLRGGEQVIEPDLSNAAQFLGAALVAGGRVTVPGWPAETTQPGDALRHLLAEMGGRVSLGPQGLTVHGDGTLRGLRADLRDVGELTPVIAALAALADSPSRLTGIAHLRGHETDRLAALADEINALGGDVRRLPDGLEIRPRPLHGGLVRTYDDHRMVMAAAVLGLAVEGIVVENVATVGKTLPGFTELWTGMLEG</sequence>
<feature type="binding site" evidence="8">
    <location>
        <position position="30"/>
    </location>
    <ligand>
        <name>3-phosphoshikimate</name>
        <dbReference type="ChEBI" id="CHEBI:145989"/>
    </ligand>
</feature>
<keyword evidence="4 8" id="KW-0028">Amino-acid biosynthesis</keyword>
<dbReference type="FunFam" id="3.65.10.10:FF:000011">
    <property type="entry name" value="3-phosphoshikimate 1-carboxyvinyltransferase"/>
    <property type="match status" value="1"/>
</dbReference>
<dbReference type="EMBL" id="CP001738">
    <property type="protein sequence ID" value="ACY99247.1"/>
    <property type="molecule type" value="Genomic_DNA"/>
</dbReference>
<dbReference type="OrthoDB" id="9809920at2"/>
<dbReference type="PIRSF" id="PIRSF000505">
    <property type="entry name" value="EPSPS"/>
    <property type="match status" value="1"/>
</dbReference>
<feature type="binding site" evidence="8">
    <location>
        <position position="410"/>
    </location>
    <ligand>
        <name>phosphoenolpyruvate</name>
        <dbReference type="ChEBI" id="CHEBI:58702"/>
    </ligand>
</feature>
<keyword evidence="3 8" id="KW-0963">Cytoplasm</keyword>
<reference evidence="10 11" key="1">
    <citation type="journal article" date="2011" name="Stand. Genomic Sci.">
        <title>Complete genome sequence of Thermomonospora curvata type strain (B9).</title>
        <authorList>
            <person name="Chertkov O."/>
            <person name="Sikorski J."/>
            <person name="Nolan M."/>
            <person name="Lapidus A."/>
            <person name="Lucas S."/>
            <person name="Del Rio T.G."/>
            <person name="Tice H."/>
            <person name="Cheng J.F."/>
            <person name="Goodwin L."/>
            <person name="Pitluck S."/>
            <person name="Liolios K."/>
            <person name="Ivanova N."/>
            <person name="Mavromatis K."/>
            <person name="Mikhailova N."/>
            <person name="Ovchinnikova G."/>
            <person name="Pati A."/>
            <person name="Chen A."/>
            <person name="Palaniappan K."/>
            <person name="Djao O.D."/>
            <person name="Land M."/>
            <person name="Hauser L."/>
            <person name="Chang Y.J."/>
            <person name="Jeffries C.D."/>
            <person name="Brettin T."/>
            <person name="Han C."/>
            <person name="Detter J.C."/>
            <person name="Rohde M."/>
            <person name="Goker M."/>
            <person name="Woyke T."/>
            <person name="Bristow J."/>
            <person name="Eisen J.A."/>
            <person name="Markowitz V."/>
            <person name="Hugenholtz P."/>
            <person name="Klenk H.P."/>
            <person name="Kyrpides N.C."/>
        </authorList>
    </citation>
    <scope>NUCLEOTIDE SEQUENCE [LARGE SCALE GENOMIC DNA]</scope>
    <source>
        <strain evidence="11">ATCC 19995 / DSM 43183 / JCM 3096 / KCTC 9072 / NBRC 15933 / NCIMB 10081 / Henssen B9</strain>
    </source>
</reference>
<feature type="binding site" evidence="8">
    <location>
        <position position="171"/>
    </location>
    <ligand>
        <name>3-phosphoshikimate</name>
        <dbReference type="ChEBI" id="CHEBI:145989"/>
    </ligand>
</feature>
<evidence type="ECO:0000256" key="3">
    <source>
        <dbReference type="ARBA" id="ARBA00022490"/>
    </source>
</evidence>
<keyword evidence="11" id="KW-1185">Reference proteome</keyword>
<feature type="binding site" evidence="8">
    <location>
        <position position="26"/>
    </location>
    <ligand>
        <name>3-phosphoshikimate</name>
        <dbReference type="ChEBI" id="CHEBI:145989"/>
    </ligand>
</feature>
<accession>D1ACI8</accession>
<evidence type="ECO:0000313" key="10">
    <source>
        <dbReference type="EMBL" id="ACY99247.1"/>
    </source>
</evidence>
<comment type="similarity">
    <text evidence="2 8">Belongs to the EPSP synthase family.</text>
</comment>
<dbReference type="AlphaFoldDB" id="D1ACI8"/>
<feature type="binding site" evidence="8">
    <location>
        <position position="25"/>
    </location>
    <ligand>
        <name>3-phosphoshikimate</name>
        <dbReference type="ChEBI" id="CHEBI:145989"/>
    </ligand>
</feature>
<dbReference type="InterPro" id="IPR036968">
    <property type="entry name" value="Enolpyruvate_Tfrase_sf"/>
</dbReference>
<dbReference type="RefSeq" id="WP_012854031.1">
    <property type="nucleotide sequence ID" value="NC_013510.1"/>
</dbReference>
<evidence type="ECO:0000256" key="5">
    <source>
        <dbReference type="ARBA" id="ARBA00022679"/>
    </source>
</evidence>
<evidence type="ECO:0000256" key="8">
    <source>
        <dbReference type="HAMAP-Rule" id="MF_00210"/>
    </source>
</evidence>
<feature type="active site" description="Proton acceptor" evidence="8">
    <location>
        <position position="313"/>
    </location>
</feature>
<feature type="binding site" evidence="8">
    <location>
        <position position="340"/>
    </location>
    <ligand>
        <name>3-phosphoshikimate</name>
        <dbReference type="ChEBI" id="CHEBI:145989"/>
    </ligand>
</feature>
<dbReference type="GO" id="GO:0009073">
    <property type="term" value="P:aromatic amino acid family biosynthetic process"/>
    <property type="evidence" value="ECO:0007669"/>
    <property type="project" value="UniProtKB-KW"/>
</dbReference>
<feature type="binding site" evidence="8">
    <location>
        <position position="170"/>
    </location>
    <ligand>
        <name>3-phosphoshikimate</name>
        <dbReference type="ChEBI" id="CHEBI:145989"/>
    </ligand>
</feature>
<feature type="binding site" evidence="8">
    <location>
        <position position="199"/>
    </location>
    <ligand>
        <name>3-phosphoshikimate</name>
        <dbReference type="ChEBI" id="CHEBI:145989"/>
    </ligand>
</feature>
<comment type="catalytic activity">
    <reaction evidence="7">
        <text>3-phosphoshikimate + phosphoenolpyruvate = 5-O-(1-carboxyvinyl)-3-phosphoshikimate + phosphate</text>
        <dbReference type="Rhea" id="RHEA:21256"/>
        <dbReference type="ChEBI" id="CHEBI:43474"/>
        <dbReference type="ChEBI" id="CHEBI:57701"/>
        <dbReference type="ChEBI" id="CHEBI:58702"/>
        <dbReference type="ChEBI" id="CHEBI:145989"/>
        <dbReference type="EC" id="2.5.1.19"/>
    </reaction>
    <physiologicalReaction direction="left-to-right" evidence="7">
        <dbReference type="Rhea" id="RHEA:21257"/>
    </physiologicalReaction>
</comment>
<evidence type="ECO:0000256" key="7">
    <source>
        <dbReference type="ARBA" id="ARBA00044633"/>
    </source>
</evidence>
<dbReference type="STRING" id="471852.Tcur_3714"/>
<dbReference type="PANTHER" id="PTHR21090">
    <property type="entry name" value="AROM/DEHYDROQUINATE SYNTHASE"/>
    <property type="match status" value="1"/>
</dbReference>
<dbReference type="InterPro" id="IPR001986">
    <property type="entry name" value="Enolpyruvate_Tfrase_dom"/>
</dbReference>
<evidence type="ECO:0000256" key="1">
    <source>
        <dbReference type="ARBA" id="ARBA00004811"/>
    </source>
</evidence>
<dbReference type="Gene3D" id="3.65.10.10">
    <property type="entry name" value="Enolpyruvate transferase domain"/>
    <property type="match status" value="2"/>
</dbReference>
<dbReference type="PANTHER" id="PTHR21090:SF5">
    <property type="entry name" value="PENTAFUNCTIONAL AROM POLYPEPTIDE"/>
    <property type="match status" value="1"/>
</dbReference>
<dbReference type="Pfam" id="PF00275">
    <property type="entry name" value="EPSP_synthase"/>
    <property type="match status" value="1"/>
</dbReference>
<dbReference type="SUPFAM" id="SSF55205">
    <property type="entry name" value="EPT/RTPC-like"/>
    <property type="match status" value="1"/>
</dbReference>
<dbReference type="HAMAP" id="MF_00210">
    <property type="entry name" value="EPSP_synth"/>
    <property type="match status" value="1"/>
</dbReference>
<dbReference type="PROSITE" id="PS00104">
    <property type="entry name" value="EPSP_SYNTHASE_1"/>
    <property type="match status" value="1"/>
</dbReference>
<comment type="pathway">
    <text evidence="1 8">Metabolic intermediate biosynthesis; chorismate biosynthesis; chorismate from D-erythrose 4-phosphate and phosphoenolpyruvate: step 6/7.</text>
</comment>
<feature type="binding site" evidence="8">
    <location>
        <position position="96"/>
    </location>
    <ligand>
        <name>phosphoenolpyruvate</name>
        <dbReference type="ChEBI" id="CHEBI:58702"/>
    </ligand>
</feature>
<dbReference type="GO" id="GO:0008652">
    <property type="term" value="P:amino acid biosynthetic process"/>
    <property type="evidence" value="ECO:0007669"/>
    <property type="project" value="UniProtKB-KW"/>
</dbReference>
<keyword evidence="5 8" id="KW-0808">Transferase</keyword>
<feature type="binding site" evidence="8">
    <location>
        <position position="344"/>
    </location>
    <ligand>
        <name>phosphoenolpyruvate</name>
        <dbReference type="ChEBI" id="CHEBI:58702"/>
    </ligand>
</feature>
<keyword evidence="6 8" id="KW-0057">Aromatic amino acid biosynthesis</keyword>
<dbReference type="PROSITE" id="PS00885">
    <property type="entry name" value="EPSP_SYNTHASE_2"/>
    <property type="match status" value="1"/>
</dbReference>
<dbReference type="CDD" id="cd01556">
    <property type="entry name" value="EPSP_synthase"/>
    <property type="match status" value="1"/>
</dbReference>
<protein>
    <recommendedName>
        <fullName evidence="8">3-phosphoshikimate 1-carboxyvinyltransferase</fullName>
        <ecNumber evidence="8">2.5.1.19</ecNumber>
    </recommendedName>
    <alternativeName>
        <fullName evidence="8">5-enolpyruvylshikimate-3-phosphate synthase</fullName>
        <shortName evidence="8">EPSP synthase</shortName>
        <shortName evidence="8">EPSPS</shortName>
    </alternativeName>
</protein>
<dbReference type="InterPro" id="IPR023193">
    <property type="entry name" value="EPSP_synthase_CS"/>
</dbReference>
<feature type="domain" description="Enolpyruvate transferase" evidence="9">
    <location>
        <begin position="11"/>
        <end position="417"/>
    </location>
</feature>
<proteinExistence type="inferred from homology"/>
<comment type="subcellular location">
    <subcellularLocation>
        <location evidence="8">Cytoplasm</location>
    </subcellularLocation>
</comment>
<feature type="binding site" evidence="8">
    <location>
        <position position="172"/>
    </location>
    <ligand>
        <name>3-phosphoshikimate</name>
        <dbReference type="ChEBI" id="CHEBI:145989"/>
    </ligand>
</feature>
<organism evidence="10 11">
    <name type="scientific">Thermomonospora curvata (strain ATCC 19995 / DSM 43183 / JCM 3096 / KCTC 9072 / NBRC 15933 / NCIMB 10081 / Henssen B9)</name>
    <dbReference type="NCBI Taxonomy" id="471852"/>
    <lineage>
        <taxon>Bacteria</taxon>
        <taxon>Bacillati</taxon>
        <taxon>Actinomycetota</taxon>
        <taxon>Actinomycetes</taxon>
        <taxon>Streptosporangiales</taxon>
        <taxon>Thermomonosporaceae</taxon>
        <taxon>Thermomonospora</taxon>
    </lineage>
</organism>
<dbReference type="FunFam" id="3.65.10.10:FF:000010">
    <property type="entry name" value="3-phosphoshikimate 1-carboxyvinyltransferase"/>
    <property type="match status" value="1"/>
</dbReference>
<comment type="function">
    <text evidence="8">Catalyzes the transfer of the enolpyruvyl moiety of phosphoenolpyruvate (PEP) to the 5-hydroxyl of shikimate-3-phosphate (S3P) to produce enolpyruvyl shikimate-3-phosphate and inorganic phosphate.</text>
</comment>
<dbReference type="KEGG" id="tcu:Tcur_3714"/>
<comment type="caution">
    <text evidence="8">Lacks conserved residue(s) required for the propagation of feature annotation.</text>
</comment>
<evidence type="ECO:0000313" key="11">
    <source>
        <dbReference type="Proteomes" id="UP000001918"/>
    </source>
</evidence>
<dbReference type="EC" id="2.5.1.19" evidence="8"/>
<dbReference type="NCBIfam" id="TIGR01356">
    <property type="entry name" value="aroA"/>
    <property type="match status" value="1"/>
</dbReference>
<feature type="binding site" evidence="8">
    <location>
        <position position="172"/>
    </location>
    <ligand>
        <name>phosphoenolpyruvate</name>
        <dbReference type="ChEBI" id="CHEBI:58702"/>
    </ligand>
</feature>
<dbReference type="GO" id="GO:0003866">
    <property type="term" value="F:3-phosphoshikimate 1-carboxyvinyltransferase activity"/>
    <property type="evidence" value="ECO:0007669"/>
    <property type="project" value="UniProtKB-UniRule"/>
</dbReference>
<feature type="binding site" evidence="8">
    <location>
        <position position="124"/>
    </location>
    <ligand>
        <name>phosphoenolpyruvate</name>
        <dbReference type="ChEBI" id="CHEBI:58702"/>
    </ligand>
</feature>
<dbReference type="GO" id="GO:0005737">
    <property type="term" value="C:cytoplasm"/>
    <property type="evidence" value="ECO:0007669"/>
    <property type="project" value="UniProtKB-SubCell"/>
</dbReference>
<dbReference type="InterPro" id="IPR013792">
    <property type="entry name" value="RNA3'P_cycl/enolpyr_Trfase_a/b"/>
</dbReference>